<proteinExistence type="predicted"/>
<dbReference type="EMBL" id="SJDL01000059">
    <property type="protein sequence ID" value="TBW47706.1"/>
    <property type="molecule type" value="Genomic_DNA"/>
</dbReference>
<organism evidence="1 2">
    <name type="scientific">Marinobacter halodurans</name>
    <dbReference type="NCBI Taxonomy" id="2528979"/>
    <lineage>
        <taxon>Bacteria</taxon>
        <taxon>Pseudomonadati</taxon>
        <taxon>Pseudomonadota</taxon>
        <taxon>Gammaproteobacteria</taxon>
        <taxon>Pseudomonadales</taxon>
        <taxon>Marinobacteraceae</taxon>
        <taxon>Marinobacter</taxon>
    </lineage>
</organism>
<sequence length="361" mass="40859">MRTVCLSLLLILLSDAGHAEKLKDWTSVIRESPYWESQGVYQNILTIRRWILESSGYCSDTERHILFDRRGRFLGYMENADTREATQKKLNATRQRMAEDGRSEYWVVGDPQTTGYPFALACDQPHVNMDEAIERYLGTAPDDRLWGRWDDLTVGTSEKPESLHAALSYVYETRRNQQRLDLPAEMDRYLAGQLLIESGARQRAHSAANARGIMQLSNMVLSDCGIGPENYWHRLAQLDCAMRLTSQNARNLRPVFDARFGNLPSKKRDRLFTLLLVQAYHGGAARVETLLDDDELSQPAAYFAANHESYTAGDIAFGLVFHNLGRNRLGLSSLYYVADVELAGAALCNQPKMKKDPLCAD</sequence>
<name>A0ABY1ZFR1_9GAMM</name>
<keyword evidence="2" id="KW-1185">Reference proteome</keyword>
<protein>
    <submittedName>
        <fullName evidence="1">Lytic transglycosylase domain-containing protein</fullName>
    </submittedName>
</protein>
<dbReference type="Proteomes" id="UP000313645">
    <property type="component" value="Unassembled WGS sequence"/>
</dbReference>
<dbReference type="SUPFAM" id="SSF53955">
    <property type="entry name" value="Lysozyme-like"/>
    <property type="match status" value="1"/>
</dbReference>
<comment type="caution">
    <text evidence="1">The sequence shown here is derived from an EMBL/GenBank/DDBJ whole genome shotgun (WGS) entry which is preliminary data.</text>
</comment>
<dbReference type="InterPro" id="IPR023346">
    <property type="entry name" value="Lysozyme-like_dom_sf"/>
</dbReference>
<accession>A0ABY1ZFR1</accession>
<dbReference type="Gene3D" id="1.10.530.10">
    <property type="match status" value="1"/>
</dbReference>
<evidence type="ECO:0000313" key="1">
    <source>
        <dbReference type="EMBL" id="TBW47706.1"/>
    </source>
</evidence>
<evidence type="ECO:0000313" key="2">
    <source>
        <dbReference type="Proteomes" id="UP000313645"/>
    </source>
</evidence>
<gene>
    <name evidence="1" type="ORF">EZI54_22280</name>
</gene>
<reference evidence="1 2" key="1">
    <citation type="submission" date="2019-02" db="EMBL/GenBank/DDBJ databases">
        <title>Marinobacter halodurans sp. nov., a marine bacterium isolated from sea tidal flat.</title>
        <authorList>
            <person name="Yoo Y."/>
            <person name="Lee D.W."/>
            <person name="Kim B.S."/>
            <person name="Kim J.-J."/>
        </authorList>
    </citation>
    <scope>NUCLEOTIDE SEQUENCE [LARGE SCALE GENOMIC DNA]</scope>
    <source>
        <strain evidence="1 2">YJ-S3-2</strain>
    </source>
</reference>